<keyword evidence="3" id="KW-1185">Reference proteome</keyword>
<dbReference type="Proteomes" id="UP001642483">
    <property type="component" value="Unassembled WGS sequence"/>
</dbReference>
<evidence type="ECO:0008006" key="4">
    <source>
        <dbReference type="Google" id="ProtNLM"/>
    </source>
</evidence>
<keyword evidence="1" id="KW-0812">Transmembrane</keyword>
<reference evidence="2 3" key="1">
    <citation type="submission" date="2024-02" db="EMBL/GenBank/DDBJ databases">
        <authorList>
            <person name="Daric V."/>
            <person name="Darras S."/>
        </authorList>
    </citation>
    <scope>NUCLEOTIDE SEQUENCE [LARGE SCALE GENOMIC DNA]</scope>
</reference>
<accession>A0ABP0FKV2</accession>
<keyword evidence="1" id="KW-1133">Transmembrane helix</keyword>
<feature type="transmembrane region" description="Helical" evidence="1">
    <location>
        <begin position="7"/>
        <end position="29"/>
    </location>
</feature>
<gene>
    <name evidence="2" type="ORF">CVLEPA_LOCUS9545</name>
</gene>
<organism evidence="2 3">
    <name type="scientific">Clavelina lepadiformis</name>
    <name type="common">Light-bulb sea squirt</name>
    <name type="synonym">Ascidia lepadiformis</name>
    <dbReference type="NCBI Taxonomy" id="159417"/>
    <lineage>
        <taxon>Eukaryota</taxon>
        <taxon>Metazoa</taxon>
        <taxon>Chordata</taxon>
        <taxon>Tunicata</taxon>
        <taxon>Ascidiacea</taxon>
        <taxon>Aplousobranchia</taxon>
        <taxon>Clavelinidae</taxon>
        <taxon>Clavelina</taxon>
    </lineage>
</organism>
<comment type="caution">
    <text evidence="2">The sequence shown here is derived from an EMBL/GenBank/DDBJ whole genome shotgun (WGS) entry which is preliminary data.</text>
</comment>
<evidence type="ECO:0000313" key="3">
    <source>
        <dbReference type="Proteomes" id="UP001642483"/>
    </source>
</evidence>
<evidence type="ECO:0000256" key="1">
    <source>
        <dbReference type="SAM" id="Phobius"/>
    </source>
</evidence>
<feature type="transmembrane region" description="Helical" evidence="1">
    <location>
        <begin position="41"/>
        <end position="64"/>
    </location>
</feature>
<proteinExistence type="predicted"/>
<sequence length="94" mass="11428">MHEARKILLKLLGFFVAMTQFFLADWVQALDLKPRIIWRRILLLFSFWKCLLATRMTIFTSLYADEIIFFLCRRIILNFQHFRAIHVRSVMYSL</sequence>
<evidence type="ECO:0000313" key="2">
    <source>
        <dbReference type="EMBL" id="CAK8679296.1"/>
    </source>
</evidence>
<name>A0ABP0FKV2_CLALP</name>
<protein>
    <recommendedName>
        <fullName evidence="4">Secreted protein</fullName>
    </recommendedName>
</protein>
<keyword evidence="1" id="KW-0472">Membrane</keyword>
<dbReference type="EMBL" id="CAWYQH010000057">
    <property type="protein sequence ID" value="CAK8679296.1"/>
    <property type="molecule type" value="Genomic_DNA"/>
</dbReference>